<dbReference type="Gene3D" id="3.40.50.2300">
    <property type="match status" value="1"/>
</dbReference>
<dbReference type="Gene3D" id="3.30.450.20">
    <property type="entry name" value="PAS domain"/>
    <property type="match status" value="2"/>
</dbReference>
<dbReference type="InterPro" id="IPR000014">
    <property type="entry name" value="PAS"/>
</dbReference>
<dbReference type="Gene3D" id="3.30.565.10">
    <property type="entry name" value="Histidine kinase-like ATPase, C-terminal domain"/>
    <property type="match status" value="1"/>
</dbReference>
<keyword evidence="18" id="KW-1185">Reference proteome</keyword>
<dbReference type="Proteomes" id="UP000001868">
    <property type="component" value="Chromosome"/>
</dbReference>
<dbReference type="AlphaFoldDB" id="B4R8F0"/>
<dbReference type="STRING" id="450851.PHZ_c1163"/>
<evidence type="ECO:0000259" key="14">
    <source>
        <dbReference type="PROSITE" id="PS50110"/>
    </source>
</evidence>
<dbReference type="PROSITE" id="PS50109">
    <property type="entry name" value="HIS_KIN"/>
    <property type="match status" value="1"/>
</dbReference>
<dbReference type="SUPFAM" id="SSF52172">
    <property type="entry name" value="CheY-like"/>
    <property type="match status" value="1"/>
</dbReference>
<evidence type="ECO:0000256" key="9">
    <source>
        <dbReference type="ARBA" id="ARBA00064003"/>
    </source>
</evidence>
<dbReference type="SMART" id="SM00091">
    <property type="entry name" value="PAS"/>
    <property type="match status" value="1"/>
</dbReference>
<dbReference type="Pfam" id="PF00512">
    <property type="entry name" value="HisKA"/>
    <property type="match status" value="1"/>
</dbReference>
<dbReference type="PRINTS" id="PR00344">
    <property type="entry name" value="BCTRLSENSOR"/>
</dbReference>
<sequence>MKRKARTVAGRPPGLEQSGPVFDRATRLLRTLFGGDVEAQITLVEGEGEGVWHSRGGGTPSAAQAAGVRELMRTGAPVWSEDCREDPRFLDDASVVGPPYVRFFAAAPIRLEDGSTPGALWVGGLEPRPYDRVLAARLQDLADTVADEWARLRETDARRTYEKTLNAIIEALPISLVLTDREMRVLYASPPWITGRGLAGRQVTGKTLYELRPDMFEQWREGLEAAVAAGTGYKLDRRALPGPDGSVEWVKFEVTPWRDTEGQVGGLILASYDITEMVEALERTERSEERLRIAMQIADLHVYELDYVRRELTKVGAEDTFFDRPRTYADLAANIWNAIDPRDVAKVQAAWKAHVRDGAPYYPEYRLRRGDGREVWAAGTARLTTGEDGRPLRLVGAMQNVTVRKAQERALVRAKEEAEAANRAKSAFLATMSHEIRTPLNGVLGMAQAMAMDELSPAQRERLDVIRQSGESLLAILNDVLDLSKIEAGKLDLEEAEFDVEELVRTVHATFAAVAEAKGLGFEIAVARNARGLYRGDPIRVRQILWNLVSNGLKFTDRGAVEVRVRRAQGLLAFEVRDTGIGIAPEQLANLFRKFEQADASTTRRFGGTGLGLAICRELAGLMGGEIAAESARGQGARFTVSLPLEKVRRRAVKAKRAPAERTPAEPDRPLRILAAEDNAMNQLVLKTLLAQVGVDPVIVPDGREAVAAWEQGDWDVILMDVQMPVMDGPTATAMIRTRELSLGRPRTPIVALTANAMAHQVAEYLDVGMDGYVAKPIEAARLYEALQAALERSEAARSAAA</sequence>
<feature type="modified residue" description="4-aspartylphosphate" evidence="11">
    <location>
        <position position="721"/>
    </location>
</feature>
<dbReference type="FunFam" id="1.10.287.130:FF:000002">
    <property type="entry name" value="Two-component osmosensing histidine kinase"/>
    <property type="match status" value="1"/>
</dbReference>
<dbReference type="SUPFAM" id="SSF55785">
    <property type="entry name" value="PYP-like sensor domain (PAS domain)"/>
    <property type="match status" value="2"/>
</dbReference>
<dbReference type="Pfam" id="PF02518">
    <property type="entry name" value="HATPase_c"/>
    <property type="match status" value="1"/>
</dbReference>
<dbReference type="PROSITE" id="PS50113">
    <property type="entry name" value="PAC"/>
    <property type="match status" value="2"/>
</dbReference>
<dbReference type="SMART" id="SM00086">
    <property type="entry name" value="PAC"/>
    <property type="match status" value="2"/>
</dbReference>
<dbReference type="Pfam" id="PF00072">
    <property type="entry name" value="Response_reg"/>
    <property type="match status" value="1"/>
</dbReference>
<dbReference type="SMART" id="SM00448">
    <property type="entry name" value="REC"/>
    <property type="match status" value="1"/>
</dbReference>
<evidence type="ECO:0000256" key="7">
    <source>
        <dbReference type="ARBA" id="ARBA00022840"/>
    </source>
</evidence>
<feature type="domain" description="Histidine kinase" evidence="13">
    <location>
        <begin position="431"/>
        <end position="647"/>
    </location>
</feature>
<dbReference type="RefSeq" id="WP_012521723.1">
    <property type="nucleotide sequence ID" value="NC_011144.1"/>
</dbReference>
<dbReference type="SUPFAM" id="SSF55781">
    <property type="entry name" value="GAF domain-like"/>
    <property type="match status" value="1"/>
</dbReference>
<dbReference type="InterPro" id="IPR005467">
    <property type="entry name" value="His_kinase_dom"/>
</dbReference>
<dbReference type="OrthoDB" id="9801651at2"/>
<dbReference type="FunFam" id="3.30.565.10:FF:000010">
    <property type="entry name" value="Sensor histidine kinase RcsC"/>
    <property type="match status" value="1"/>
</dbReference>
<dbReference type="EMBL" id="CP000747">
    <property type="protein sequence ID" value="ACG77577.1"/>
    <property type="molecule type" value="Genomic_DNA"/>
</dbReference>
<protein>
    <recommendedName>
        <fullName evidence="10">Sensory/regulatory protein RpfC</fullName>
        <ecNumber evidence="2">2.7.13.3</ecNumber>
    </recommendedName>
</protein>
<name>B4R8F0_PHEZH</name>
<dbReference type="Gene3D" id="1.10.287.130">
    <property type="match status" value="1"/>
</dbReference>
<keyword evidence="8" id="KW-0902">Two-component regulatory system</keyword>
<evidence type="ECO:0000313" key="17">
    <source>
        <dbReference type="EMBL" id="ACG77577.1"/>
    </source>
</evidence>
<dbReference type="eggNOG" id="COG0784">
    <property type="taxonomic scope" value="Bacteria"/>
</dbReference>
<dbReference type="InterPro" id="IPR036890">
    <property type="entry name" value="HATPase_C_sf"/>
</dbReference>
<dbReference type="InterPro" id="IPR003594">
    <property type="entry name" value="HATPase_dom"/>
</dbReference>
<keyword evidence="6 17" id="KW-0418">Kinase</keyword>
<feature type="domain" description="Response regulatory" evidence="14">
    <location>
        <begin position="672"/>
        <end position="791"/>
    </location>
</feature>
<evidence type="ECO:0000259" key="13">
    <source>
        <dbReference type="PROSITE" id="PS50109"/>
    </source>
</evidence>
<dbReference type="InterPro" id="IPR004358">
    <property type="entry name" value="Sig_transdc_His_kin-like_C"/>
</dbReference>
<dbReference type="PANTHER" id="PTHR45339">
    <property type="entry name" value="HYBRID SIGNAL TRANSDUCTION HISTIDINE KINASE J"/>
    <property type="match status" value="1"/>
</dbReference>
<proteinExistence type="predicted"/>
<dbReference type="InterPro" id="IPR035965">
    <property type="entry name" value="PAS-like_dom_sf"/>
</dbReference>
<dbReference type="eggNOG" id="COG2205">
    <property type="taxonomic scope" value="Bacteria"/>
</dbReference>
<dbReference type="Pfam" id="PF08447">
    <property type="entry name" value="PAS_3"/>
    <property type="match status" value="1"/>
</dbReference>
<evidence type="ECO:0000256" key="12">
    <source>
        <dbReference type="SAM" id="MobiDB-lite"/>
    </source>
</evidence>
<dbReference type="InterPro" id="IPR011006">
    <property type="entry name" value="CheY-like_superfamily"/>
</dbReference>
<dbReference type="PANTHER" id="PTHR45339:SF1">
    <property type="entry name" value="HYBRID SIGNAL TRANSDUCTION HISTIDINE KINASE J"/>
    <property type="match status" value="1"/>
</dbReference>
<dbReference type="CDD" id="cd00082">
    <property type="entry name" value="HisKA"/>
    <property type="match status" value="1"/>
</dbReference>
<dbReference type="CDD" id="cd17546">
    <property type="entry name" value="REC_hyHK_CKI1_RcsC-like"/>
    <property type="match status" value="1"/>
</dbReference>
<dbReference type="InterPro" id="IPR013655">
    <property type="entry name" value="PAS_fold_3"/>
</dbReference>
<dbReference type="eggNOG" id="COG2202">
    <property type="taxonomic scope" value="Bacteria"/>
</dbReference>
<dbReference type="CDD" id="cd16922">
    <property type="entry name" value="HATPase_EvgS-ArcB-TorS-like"/>
    <property type="match status" value="1"/>
</dbReference>
<evidence type="ECO:0000256" key="3">
    <source>
        <dbReference type="ARBA" id="ARBA00022553"/>
    </source>
</evidence>
<evidence type="ECO:0000256" key="4">
    <source>
        <dbReference type="ARBA" id="ARBA00022679"/>
    </source>
</evidence>
<dbReference type="PROSITE" id="PS50110">
    <property type="entry name" value="RESPONSE_REGULATORY"/>
    <property type="match status" value="1"/>
</dbReference>
<evidence type="ECO:0000256" key="1">
    <source>
        <dbReference type="ARBA" id="ARBA00000085"/>
    </source>
</evidence>
<dbReference type="InterPro" id="IPR003661">
    <property type="entry name" value="HisK_dim/P_dom"/>
</dbReference>
<dbReference type="InterPro" id="IPR001789">
    <property type="entry name" value="Sig_transdc_resp-reg_receiver"/>
</dbReference>
<dbReference type="InterPro" id="IPR001610">
    <property type="entry name" value="PAC"/>
</dbReference>
<feature type="domain" description="PAS" evidence="15">
    <location>
        <begin position="161"/>
        <end position="230"/>
    </location>
</feature>
<dbReference type="SUPFAM" id="SSF55874">
    <property type="entry name" value="ATPase domain of HSP90 chaperone/DNA topoisomerase II/histidine kinase"/>
    <property type="match status" value="1"/>
</dbReference>
<gene>
    <name evidence="17" type="ordered locus">PHZ_c1163</name>
</gene>
<dbReference type="GO" id="GO:0000155">
    <property type="term" value="F:phosphorelay sensor kinase activity"/>
    <property type="evidence" value="ECO:0007669"/>
    <property type="project" value="InterPro"/>
</dbReference>
<dbReference type="InterPro" id="IPR029016">
    <property type="entry name" value="GAF-like_dom_sf"/>
</dbReference>
<comment type="catalytic activity">
    <reaction evidence="1">
        <text>ATP + protein L-histidine = ADP + protein N-phospho-L-histidine.</text>
        <dbReference type="EC" id="2.7.13.3"/>
    </reaction>
</comment>
<dbReference type="HOGENOM" id="CLU_000445_114_15_5"/>
<dbReference type="KEGG" id="pzu:PHZ_c1163"/>
<dbReference type="InterPro" id="IPR000700">
    <property type="entry name" value="PAS-assoc_C"/>
</dbReference>
<feature type="domain" description="PAC" evidence="16">
    <location>
        <begin position="361"/>
        <end position="413"/>
    </location>
</feature>
<dbReference type="GO" id="GO:0005524">
    <property type="term" value="F:ATP binding"/>
    <property type="evidence" value="ECO:0007669"/>
    <property type="project" value="UniProtKB-KW"/>
</dbReference>
<comment type="subunit">
    <text evidence="9">At low DSF concentrations, interacts with RpfF.</text>
</comment>
<dbReference type="PROSITE" id="PS50112">
    <property type="entry name" value="PAS"/>
    <property type="match status" value="1"/>
</dbReference>
<keyword evidence="4" id="KW-0808">Transferase</keyword>
<dbReference type="eggNOG" id="COG2203">
    <property type="taxonomic scope" value="Bacteria"/>
</dbReference>
<evidence type="ECO:0000256" key="11">
    <source>
        <dbReference type="PROSITE-ProRule" id="PRU00169"/>
    </source>
</evidence>
<evidence type="ECO:0000256" key="6">
    <source>
        <dbReference type="ARBA" id="ARBA00022777"/>
    </source>
</evidence>
<keyword evidence="5" id="KW-0547">Nucleotide-binding</keyword>
<dbReference type="InterPro" id="IPR036097">
    <property type="entry name" value="HisK_dim/P_sf"/>
</dbReference>
<feature type="region of interest" description="Disordered" evidence="12">
    <location>
        <begin position="1"/>
        <end position="20"/>
    </location>
</feature>
<evidence type="ECO:0000256" key="5">
    <source>
        <dbReference type="ARBA" id="ARBA00022741"/>
    </source>
</evidence>
<evidence type="ECO:0000256" key="10">
    <source>
        <dbReference type="ARBA" id="ARBA00068150"/>
    </source>
</evidence>
<keyword evidence="3 11" id="KW-0597">Phosphoprotein</keyword>
<evidence type="ECO:0000259" key="16">
    <source>
        <dbReference type="PROSITE" id="PS50113"/>
    </source>
</evidence>
<dbReference type="SUPFAM" id="SSF47384">
    <property type="entry name" value="Homodimeric domain of signal transducing histidine kinase"/>
    <property type="match status" value="1"/>
</dbReference>
<organism evidence="17 18">
    <name type="scientific">Phenylobacterium zucineum (strain HLK1)</name>
    <dbReference type="NCBI Taxonomy" id="450851"/>
    <lineage>
        <taxon>Bacteria</taxon>
        <taxon>Pseudomonadati</taxon>
        <taxon>Pseudomonadota</taxon>
        <taxon>Alphaproteobacteria</taxon>
        <taxon>Caulobacterales</taxon>
        <taxon>Caulobacteraceae</taxon>
        <taxon>Phenylobacterium</taxon>
    </lineage>
</organism>
<dbReference type="SMART" id="SM00387">
    <property type="entry name" value="HATPase_c"/>
    <property type="match status" value="1"/>
</dbReference>
<evidence type="ECO:0000313" key="18">
    <source>
        <dbReference type="Proteomes" id="UP000001868"/>
    </source>
</evidence>
<dbReference type="SMART" id="SM00388">
    <property type="entry name" value="HisKA"/>
    <property type="match status" value="1"/>
</dbReference>
<evidence type="ECO:0000256" key="8">
    <source>
        <dbReference type="ARBA" id="ARBA00023012"/>
    </source>
</evidence>
<keyword evidence="7" id="KW-0067">ATP-binding</keyword>
<evidence type="ECO:0000256" key="2">
    <source>
        <dbReference type="ARBA" id="ARBA00012438"/>
    </source>
</evidence>
<dbReference type="CDD" id="cd00130">
    <property type="entry name" value="PAS"/>
    <property type="match status" value="2"/>
</dbReference>
<feature type="domain" description="PAC" evidence="16">
    <location>
        <begin position="233"/>
        <end position="286"/>
    </location>
</feature>
<dbReference type="EC" id="2.7.13.3" evidence="2"/>
<dbReference type="InterPro" id="IPR013656">
    <property type="entry name" value="PAS_4"/>
</dbReference>
<dbReference type="NCBIfam" id="TIGR00229">
    <property type="entry name" value="sensory_box"/>
    <property type="match status" value="1"/>
</dbReference>
<reference evidence="17 18" key="1">
    <citation type="journal article" date="2008" name="BMC Genomics">
        <title>Complete genome of Phenylobacterium zucineum - a novel facultative intracellular bacterium isolated from human erythroleukemia cell line K562.</title>
        <authorList>
            <person name="Luo Y."/>
            <person name="Xu X."/>
            <person name="Ding Z."/>
            <person name="Liu Z."/>
            <person name="Zhang B."/>
            <person name="Yan Z."/>
            <person name="Sun J."/>
            <person name="Hu S."/>
            <person name="Hu X."/>
        </authorList>
    </citation>
    <scope>NUCLEOTIDE SEQUENCE [LARGE SCALE GENOMIC DNA]</scope>
    <source>
        <strain evidence="17 18">HLK1</strain>
    </source>
</reference>
<evidence type="ECO:0000259" key="15">
    <source>
        <dbReference type="PROSITE" id="PS50112"/>
    </source>
</evidence>
<dbReference type="Gene3D" id="3.30.450.40">
    <property type="match status" value="1"/>
</dbReference>
<accession>B4R8F0</accession>
<dbReference type="Pfam" id="PF08448">
    <property type="entry name" value="PAS_4"/>
    <property type="match status" value="1"/>
</dbReference>